<evidence type="ECO:0000313" key="7">
    <source>
        <dbReference type="Proteomes" id="UP000198582"/>
    </source>
</evidence>
<keyword evidence="7" id="KW-1185">Reference proteome</keyword>
<evidence type="ECO:0000256" key="4">
    <source>
        <dbReference type="PROSITE-ProRule" id="PRU00335"/>
    </source>
</evidence>
<gene>
    <name evidence="6" type="ORF">SAMN04489732_14326</name>
</gene>
<feature type="domain" description="HTH tetR-type" evidence="5">
    <location>
        <begin position="17"/>
        <end position="76"/>
    </location>
</feature>
<dbReference type="InterPro" id="IPR049445">
    <property type="entry name" value="TetR_SbtR-like_C"/>
</dbReference>
<dbReference type="SUPFAM" id="SSF48498">
    <property type="entry name" value="Tetracyclin repressor-like, C-terminal domain"/>
    <property type="match status" value="1"/>
</dbReference>
<dbReference type="PROSITE" id="PS50977">
    <property type="entry name" value="HTH_TETR_2"/>
    <property type="match status" value="1"/>
</dbReference>
<keyword evidence="3" id="KW-0804">Transcription</keyword>
<evidence type="ECO:0000259" key="5">
    <source>
        <dbReference type="PROSITE" id="PS50977"/>
    </source>
</evidence>
<evidence type="ECO:0000256" key="3">
    <source>
        <dbReference type="ARBA" id="ARBA00023163"/>
    </source>
</evidence>
<accession>A0A1H8YSH1</accession>
<keyword evidence="1" id="KW-0805">Transcription regulation</keyword>
<dbReference type="GO" id="GO:0003700">
    <property type="term" value="F:DNA-binding transcription factor activity"/>
    <property type="evidence" value="ECO:0007669"/>
    <property type="project" value="TreeGrafter"/>
</dbReference>
<evidence type="ECO:0000313" key="6">
    <source>
        <dbReference type="EMBL" id="SEP54338.1"/>
    </source>
</evidence>
<dbReference type="SUPFAM" id="SSF46689">
    <property type="entry name" value="Homeodomain-like"/>
    <property type="match status" value="1"/>
</dbReference>
<dbReference type="EMBL" id="FOEF01000043">
    <property type="protein sequence ID" value="SEP54338.1"/>
    <property type="molecule type" value="Genomic_DNA"/>
</dbReference>
<keyword evidence="2 4" id="KW-0238">DNA-binding</keyword>
<dbReference type="Pfam" id="PF00440">
    <property type="entry name" value="TetR_N"/>
    <property type="match status" value="1"/>
</dbReference>
<dbReference type="InterPro" id="IPR009057">
    <property type="entry name" value="Homeodomain-like_sf"/>
</dbReference>
<dbReference type="InterPro" id="IPR050109">
    <property type="entry name" value="HTH-type_TetR-like_transc_reg"/>
</dbReference>
<protein>
    <submittedName>
        <fullName evidence="6">DNA-binding transcriptional regulator, AcrR family</fullName>
    </submittedName>
</protein>
<dbReference type="InterPro" id="IPR036271">
    <property type="entry name" value="Tet_transcr_reg_TetR-rel_C_sf"/>
</dbReference>
<dbReference type="GO" id="GO:0000976">
    <property type="term" value="F:transcription cis-regulatory region binding"/>
    <property type="evidence" value="ECO:0007669"/>
    <property type="project" value="TreeGrafter"/>
</dbReference>
<dbReference type="PRINTS" id="PR00455">
    <property type="entry name" value="HTHTETR"/>
</dbReference>
<evidence type="ECO:0000256" key="2">
    <source>
        <dbReference type="ARBA" id="ARBA00023125"/>
    </source>
</evidence>
<feature type="DNA-binding region" description="H-T-H motif" evidence="4">
    <location>
        <begin position="39"/>
        <end position="58"/>
    </location>
</feature>
<dbReference type="InterPro" id="IPR001647">
    <property type="entry name" value="HTH_TetR"/>
</dbReference>
<dbReference type="OrthoDB" id="9795011at2"/>
<dbReference type="AlphaFoldDB" id="A0A1H8YSH1"/>
<dbReference type="RefSeq" id="WP_091629565.1">
    <property type="nucleotide sequence ID" value="NZ_FOEF01000043.1"/>
</dbReference>
<sequence length="197" mass="21109">MVDKAGPLTRPLRADARRNRDQVLAVAREMLSVDGLSVSFDEIARRAGVGVGTVYRHFPTRNALFEAVLLGRVEEFTEQARTLAAAENPSGEAFLGYFAHLVGEVALNQALCDAFDDDAGAGIALPGQLRQEFIRSFDALLEHARTAGAVRTDVDIADVLDLLIGAAAAGRRGRLRGTSDQLIAIVVDGLRPRQSAT</sequence>
<dbReference type="Proteomes" id="UP000198582">
    <property type="component" value="Unassembled WGS sequence"/>
</dbReference>
<dbReference type="PANTHER" id="PTHR30055:SF234">
    <property type="entry name" value="HTH-TYPE TRANSCRIPTIONAL REGULATOR BETI"/>
    <property type="match status" value="1"/>
</dbReference>
<dbReference type="Gene3D" id="1.10.357.10">
    <property type="entry name" value="Tetracycline Repressor, domain 2"/>
    <property type="match status" value="1"/>
</dbReference>
<dbReference type="PANTHER" id="PTHR30055">
    <property type="entry name" value="HTH-TYPE TRANSCRIPTIONAL REGULATOR RUTR"/>
    <property type="match status" value="1"/>
</dbReference>
<reference evidence="6 7" key="1">
    <citation type="submission" date="2016-10" db="EMBL/GenBank/DDBJ databases">
        <authorList>
            <person name="de Groot N.N."/>
        </authorList>
    </citation>
    <scope>NUCLEOTIDE SEQUENCE [LARGE SCALE GENOMIC DNA]</scope>
    <source>
        <strain evidence="6 7">DSM 44993</strain>
    </source>
</reference>
<proteinExistence type="predicted"/>
<dbReference type="Pfam" id="PF21597">
    <property type="entry name" value="TetR_C_43"/>
    <property type="match status" value="1"/>
</dbReference>
<name>A0A1H8YSH1_9PSEU</name>
<evidence type="ECO:0000256" key="1">
    <source>
        <dbReference type="ARBA" id="ARBA00023015"/>
    </source>
</evidence>
<dbReference type="STRING" id="394193.SAMN04489732_14326"/>
<organism evidence="6 7">
    <name type="scientific">Amycolatopsis saalfeldensis</name>
    <dbReference type="NCBI Taxonomy" id="394193"/>
    <lineage>
        <taxon>Bacteria</taxon>
        <taxon>Bacillati</taxon>
        <taxon>Actinomycetota</taxon>
        <taxon>Actinomycetes</taxon>
        <taxon>Pseudonocardiales</taxon>
        <taxon>Pseudonocardiaceae</taxon>
        <taxon>Amycolatopsis</taxon>
    </lineage>
</organism>